<protein>
    <submittedName>
        <fullName evidence="8">MFS transporter</fullName>
    </submittedName>
</protein>
<dbReference type="InterPro" id="IPR011701">
    <property type="entry name" value="MFS"/>
</dbReference>
<keyword evidence="4 6" id="KW-1133">Transmembrane helix</keyword>
<dbReference type="InterPro" id="IPR020846">
    <property type="entry name" value="MFS_dom"/>
</dbReference>
<gene>
    <name evidence="8" type="ORF">NEE01_03450</name>
</gene>
<dbReference type="InterPro" id="IPR044770">
    <property type="entry name" value="MFS_spinster-like"/>
</dbReference>
<dbReference type="Proteomes" id="UP001165565">
    <property type="component" value="Unassembled WGS sequence"/>
</dbReference>
<dbReference type="PANTHER" id="PTHR23505">
    <property type="entry name" value="SPINSTER"/>
    <property type="match status" value="1"/>
</dbReference>
<dbReference type="RefSeq" id="WP_265267872.1">
    <property type="nucleotide sequence ID" value="NZ_JANFAV010000001.1"/>
</dbReference>
<keyword evidence="9" id="KW-1185">Reference proteome</keyword>
<comment type="subcellular location">
    <subcellularLocation>
        <location evidence="1">Membrane</location>
        <topology evidence="1">Multi-pass membrane protein</topology>
    </subcellularLocation>
</comment>
<sequence>MTSGIKSIATRLPLAPAQTEGPAIGPPPASESRGTVMLAWYGLGVLMMTSLLGVVVRQMLSLIAPSLQTSLGFTDLQLGMLQGLGMAVFACAASYPMGWFADRFGRRLILSIGVAIWSAAAFFCVFQDSFGGLFLGTVGIAIGEAGLAPIVYALIPDLFPERKRHIANLIFYGGTLFGAGLGVALGGAMLEWLATSPGSLPSGLKSFDNWRIAMMALALPGPLFFLLVATMPLLNRAPPAPAMRAGGSEPIHAFLPYARAHARTLSCIFGSIFAMAVAMTAVLSWFPLALPRAFGIKPATVGVGLGTAVTVATLIGVLLPGITLKLGGRIPDWSPLRAASLFIWIAPLPAAFLPLATSSFQAYSIAALQGAMGIAGSALMPGIIQDLAPEHLRSRVLALLGIVNALALAVSPLAVGTVSGLIGGPRGMLYSIAIVSVPSLILAAILISRAPRHFAVTAWAVRSPFPGDQA</sequence>
<dbReference type="SUPFAM" id="SSF103473">
    <property type="entry name" value="MFS general substrate transporter"/>
    <property type="match status" value="1"/>
</dbReference>
<dbReference type="InterPro" id="IPR005829">
    <property type="entry name" value="Sugar_transporter_CS"/>
</dbReference>
<evidence type="ECO:0000256" key="3">
    <source>
        <dbReference type="ARBA" id="ARBA00022692"/>
    </source>
</evidence>
<feature type="domain" description="Major facilitator superfamily (MFS) profile" evidence="7">
    <location>
        <begin position="37"/>
        <end position="451"/>
    </location>
</feature>
<feature type="transmembrane region" description="Helical" evidence="6">
    <location>
        <begin position="132"/>
        <end position="155"/>
    </location>
</feature>
<dbReference type="Gene3D" id="1.20.1250.20">
    <property type="entry name" value="MFS general substrate transporter like domains"/>
    <property type="match status" value="1"/>
</dbReference>
<feature type="transmembrane region" description="Helical" evidence="6">
    <location>
        <begin position="108"/>
        <end position="126"/>
    </location>
</feature>
<feature type="transmembrane region" description="Helical" evidence="6">
    <location>
        <begin position="210"/>
        <end position="234"/>
    </location>
</feature>
<evidence type="ECO:0000256" key="4">
    <source>
        <dbReference type="ARBA" id="ARBA00022989"/>
    </source>
</evidence>
<dbReference type="EMBL" id="JANFAV010000001">
    <property type="protein sequence ID" value="MCW6533832.1"/>
    <property type="molecule type" value="Genomic_DNA"/>
</dbReference>
<keyword evidence="5 6" id="KW-0472">Membrane</keyword>
<feature type="transmembrane region" description="Helical" evidence="6">
    <location>
        <begin position="265"/>
        <end position="288"/>
    </location>
</feature>
<feature type="transmembrane region" description="Helical" evidence="6">
    <location>
        <begin position="336"/>
        <end position="356"/>
    </location>
</feature>
<evidence type="ECO:0000259" key="7">
    <source>
        <dbReference type="PROSITE" id="PS50850"/>
    </source>
</evidence>
<feature type="transmembrane region" description="Helical" evidence="6">
    <location>
        <begin position="38"/>
        <end position="60"/>
    </location>
</feature>
<feature type="transmembrane region" description="Helical" evidence="6">
    <location>
        <begin position="428"/>
        <end position="447"/>
    </location>
</feature>
<dbReference type="GO" id="GO:0022857">
    <property type="term" value="F:transmembrane transporter activity"/>
    <property type="evidence" value="ECO:0007669"/>
    <property type="project" value="InterPro"/>
</dbReference>
<dbReference type="PROSITE" id="PS00216">
    <property type="entry name" value="SUGAR_TRANSPORT_1"/>
    <property type="match status" value="1"/>
</dbReference>
<evidence type="ECO:0000313" key="9">
    <source>
        <dbReference type="Proteomes" id="UP001165565"/>
    </source>
</evidence>
<keyword evidence="2" id="KW-0813">Transport</keyword>
<feature type="transmembrane region" description="Helical" evidence="6">
    <location>
        <begin position="300"/>
        <end position="324"/>
    </location>
</feature>
<dbReference type="GO" id="GO:0016020">
    <property type="term" value="C:membrane"/>
    <property type="evidence" value="ECO:0007669"/>
    <property type="project" value="UniProtKB-SubCell"/>
</dbReference>
<proteinExistence type="predicted"/>
<feature type="transmembrane region" description="Helical" evidence="6">
    <location>
        <begin position="80"/>
        <end position="101"/>
    </location>
</feature>
<organism evidence="8 9">
    <name type="scientific">Sphingomonas lycopersici</name>
    <dbReference type="NCBI Taxonomy" id="2951807"/>
    <lineage>
        <taxon>Bacteria</taxon>
        <taxon>Pseudomonadati</taxon>
        <taxon>Pseudomonadota</taxon>
        <taxon>Alphaproteobacteria</taxon>
        <taxon>Sphingomonadales</taxon>
        <taxon>Sphingomonadaceae</taxon>
        <taxon>Sphingomonas</taxon>
    </lineage>
</organism>
<dbReference type="PANTHER" id="PTHR23505:SF79">
    <property type="entry name" value="PROTEIN SPINSTER"/>
    <property type="match status" value="1"/>
</dbReference>
<reference evidence="8" key="1">
    <citation type="submission" date="2022-06" db="EMBL/GenBank/DDBJ databases">
        <title>Sphingomonas sp. nov. isolated from rhizosphere soil of tomato.</title>
        <authorList>
            <person name="Dong H."/>
            <person name="Gao R."/>
        </authorList>
    </citation>
    <scope>NUCLEOTIDE SEQUENCE</scope>
    <source>
        <strain evidence="8">MMSM24</strain>
    </source>
</reference>
<feature type="transmembrane region" description="Helical" evidence="6">
    <location>
        <begin position="167"/>
        <end position="190"/>
    </location>
</feature>
<evidence type="ECO:0000313" key="8">
    <source>
        <dbReference type="EMBL" id="MCW6533832.1"/>
    </source>
</evidence>
<evidence type="ECO:0000256" key="6">
    <source>
        <dbReference type="SAM" id="Phobius"/>
    </source>
</evidence>
<dbReference type="AlphaFoldDB" id="A0AA41Z6N5"/>
<accession>A0AA41Z6N5</accession>
<dbReference type="InterPro" id="IPR036259">
    <property type="entry name" value="MFS_trans_sf"/>
</dbReference>
<evidence type="ECO:0000256" key="2">
    <source>
        <dbReference type="ARBA" id="ARBA00022448"/>
    </source>
</evidence>
<feature type="transmembrane region" description="Helical" evidence="6">
    <location>
        <begin position="396"/>
        <end position="422"/>
    </location>
</feature>
<feature type="transmembrane region" description="Helical" evidence="6">
    <location>
        <begin position="362"/>
        <end position="384"/>
    </location>
</feature>
<name>A0AA41Z6N5_9SPHN</name>
<evidence type="ECO:0000256" key="5">
    <source>
        <dbReference type="ARBA" id="ARBA00023136"/>
    </source>
</evidence>
<dbReference type="Pfam" id="PF07690">
    <property type="entry name" value="MFS_1"/>
    <property type="match status" value="1"/>
</dbReference>
<dbReference type="PROSITE" id="PS50850">
    <property type="entry name" value="MFS"/>
    <property type="match status" value="1"/>
</dbReference>
<evidence type="ECO:0000256" key="1">
    <source>
        <dbReference type="ARBA" id="ARBA00004141"/>
    </source>
</evidence>
<comment type="caution">
    <text evidence="8">The sequence shown here is derived from an EMBL/GenBank/DDBJ whole genome shotgun (WGS) entry which is preliminary data.</text>
</comment>
<keyword evidence="3 6" id="KW-0812">Transmembrane</keyword>